<evidence type="ECO:0000256" key="1">
    <source>
        <dbReference type="SAM" id="Phobius"/>
    </source>
</evidence>
<organism evidence="2 3">
    <name type="scientific">Flavisolibacter ginsengisoli DSM 18119</name>
    <dbReference type="NCBI Taxonomy" id="1121884"/>
    <lineage>
        <taxon>Bacteria</taxon>
        <taxon>Pseudomonadati</taxon>
        <taxon>Bacteroidota</taxon>
        <taxon>Chitinophagia</taxon>
        <taxon>Chitinophagales</taxon>
        <taxon>Chitinophagaceae</taxon>
        <taxon>Flavisolibacter</taxon>
    </lineage>
</organism>
<keyword evidence="1" id="KW-1133">Transmembrane helix</keyword>
<evidence type="ECO:0000313" key="2">
    <source>
        <dbReference type="EMBL" id="SHE73172.1"/>
    </source>
</evidence>
<proteinExistence type="predicted"/>
<accession>A0A1M4VWR7</accession>
<name>A0A1M4VWR7_9BACT</name>
<dbReference type="AlphaFoldDB" id="A0A1M4VWR7"/>
<keyword evidence="3" id="KW-1185">Reference proteome</keyword>
<keyword evidence="1" id="KW-0812">Transmembrane</keyword>
<keyword evidence="1" id="KW-0472">Membrane</keyword>
<sequence>MKKNFTPENFEDFLRQSADGLRMRPSVQVWKGVSSHLNKRRRRFEFIIGAFIIAVSTFGYFIIEQPGSVTTPSPSGTIKSSASQENFAIVNKGIHTTATYSQNTIAASNNKNVSTSHTNTVVSTSPVTNNEMEAQQLGAINPTEFSPTIIDSYFENNSDTQAPETAQDNKPGVKYPLTIESVTNSFKPFKLKKKVGFQFYFTPTVSYRKLGENKSFLRSQPVTNPNYTPALIYDVNTVVTHKPNIGFELGMAAKYPLTRNLKLLGGLQFNVNRYDIKAYTSFTSSVATIMFNGRTNNRPDSLNTYSRYSNSTTGYKSDWLQNYYIQIAAPFGVEMKLSGNDKVQFGVATTVQPTYVLGDRAFMISTDYKSYVEVPQLVRRWNVNTSLETFVGYSTGKLNWQVGPQVRYQLLSSFINKYPVKENLFDFGLKVGVSLNNQ</sequence>
<gene>
    <name evidence="2" type="ORF">SAMN02745131_00997</name>
</gene>
<reference evidence="2 3" key="1">
    <citation type="submission" date="2016-11" db="EMBL/GenBank/DDBJ databases">
        <authorList>
            <person name="Jaros S."/>
            <person name="Januszkiewicz K."/>
            <person name="Wedrychowicz H."/>
        </authorList>
    </citation>
    <scope>NUCLEOTIDE SEQUENCE [LARGE SCALE GENOMIC DNA]</scope>
    <source>
        <strain evidence="2 3">DSM 18119</strain>
    </source>
</reference>
<protein>
    <recommendedName>
        <fullName evidence="4">Outer membrane protein beta-barrel domain-containing protein</fullName>
    </recommendedName>
</protein>
<feature type="transmembrane region" description="Helical" evidence="1">
    <location>
        <begin position="44"/>
        <end position="63"/>
    </location>
</feature>
<dbReference type="EMBL" id="FQUU01000003">
    <property type="protein sequence ID" value="SHE73172.1"/>
    <property type="molecule type" value="Genomic_DNA"/>
</dbReference>
<dbReference type="RefSeq" id="WP_072834129.1">
    <property type="nucleotide sequence ID" value="NZ_FQUU01000003.1"/>
</dbReference>
<evidence type="ECO:0008006" key="4">
    <source>
        <dbReference type="Google" id="ProtNLM"/>
    </source>
</evidence>
<evidence type="ECO:0000313" key="3">
    <source>
        <dbReference type="Proteomes" id="UP000184048"/>
    </source>
</evidence>
<dbReference type="OrthoDB" id="630606at2"/>
<dbReference type="STRING" id="1121884.SAMN02745131_00997"/>
<dbReference type="Proteomes" id="UP000184048">
    <property type="component" value="Unassembled WGS sequence"/>
</dbReference>